<sequence>MSDNILNILIQIVGCVSYQSVQHPEHKPKNAQHHRHHQQERQRHLDVPLDDAALHRGARQYHVHQVDRGGHKQEYPVRLQVAHVVRFDSDEQNYAKNNPRDGHQKSNARTGIAFINC</sequence>
<name>A0A8D8A4L8_CULPI</name>
<protein>
    <submittedName>
        <fullName evidence="2">(northern house mosquito) hypothetical protein</fullName>
    </submittedName>
</protein>
<dbReference type="EMBL" id="HBUE01014230">
    <property type="protein sequence ID" value="CAG6449885.1"/>
    <property type="molecule type" value="Transcribed_RNA"/>
</dbReference>
<accession>A0A8D8A4L8</accession>
<feature type="region of interest" description="Disordered" evidence="1">
    <location>
        <begin position="21"/>
        <end position="44"/>
    </location>
</feature>
<proteinExistence type="predicted"/>
<dbReference type="AlphaFoldDB" id="A0A8D8A4L8"/>
<reference evidence="2" key="1">
    <citation type="submission" date="2021-05" db="EMBL/GenBank/DDBJ databases">
        <authorList>
            <person name="Alioto T."/>
            <person name="Alioto T."/>
            <person name="Gomez Garrido J."/>
        </authorList>
    </citation>
    <scope>NUCLEOTIDE SEQUENCE</scope>
</reference>
<evidence type="ECO:0000256" key="1">
    <source>
        <dbReference type="SAM" id="MobiDB-lite"/>
    </source>
</evidence>
<feature type="compositionally biased region" description="Basic residues" evidence="1">
    <location>
        <begin position="29"/>
        <end position="38"/>
    </location>
</feature>
<evidence type="ECO:0000313" key="2">
    <source>
        <dbReference type="EMBL" id="CAG6449885.1"/>
    </source>
</evidence>
<feature type="region of interest" description="Disordered" evidence="1">
    <location>
        <begin position="90"/>
        <end position="113"/>
    </location>
</feature>
<organism evidence="2">
    <name type="scientific">Culex pipiens</name>
    <name type="common">House mosquito</name>
    <dbReference type="NCBI Taxonomy" id="7175"/>
    <lineage>
        <taxon>Eukaryota</taxon>
        <taxon>Metazoa</taxon>
        <taxon>Ecdysozoa</taxon>
        <taxon>Arthropoda</taxon>
        <taxon>Hexapoda</taxon>
        <taxon>Insecta</taxon>
        <taxon>Pterygota</taxon>
        <taxon>Neoptera</taxon>
        <taxon>Endopterygota</taxon>
        <taxon>Diptera</taxon>
        <taxon>Nematocera</taxon>
        <taxon>Culicoidea</taxon>
        <taxon>Culicidae</taxon>
        <taxon>Culicinae</taxon>
        <taxon>Culicini</taxon>
        <taxon>Culex</taxon>
        <taxon>Culex</taxon>
    </lineage>
</organism>